<comment type="caution">
    <text evidence="2">The sequence shown here is derived from an EMBL/GenBank/DDBJ whole genome shotgun (WGS) entry which is preliminary data.</text>
</comment>
<dbReference type="CDD" id="cd09854">
    <property type="entry name" value="PIN_VapC-like"/>
    <property type="match status" value="1"/>
</dbReference>
<dbReference type="InterPro" id="IPR002716">
    <property type="entry name" value="PIN_dom"/>
</dbReference>
<gene>
    <name evidence="2" type="ORF">J4415_03025</name>
</gene>
<dbReference type="EMBL" id="JAGVWD010000044">
    <property type="protein sequence ID" value="MBS3057579.1"/>
    <property type="molecule type" value="Genomic_DNA"/>
</dbReference>
<dbReference type="Pfam" id="PF01850">
    <property type="entry name" value="PIN"/>
    <property type="match status" value="1"/>
</dbReference>
<proteinExistence type="predicted"/>
<evidence type="ECO:0000259" key="1">
    <source>
        <dbReference type="SMART" id="SM00670"/>
    </source>
</evidence>
<reference evidence="2" key="1">
    <citation type="submission" date="2021-03" db="EMBL/GenBank/DDBJ databases">
        <authorList>
            <person name="Jaffe A."/>
        </authorList>
    </citation>
    <scope>NUCLEOTIDE SEQUENCE</scope>
    <source>
        <strain evidence="2">RIFCSPHIGHO2_01_FULL_AR10_44_11</strain>
    </source>
</reference>
<dbReference type="Gene3D" id="3.40.50.1010">
    <property type="entry name" value="5'-nuclease"/>
    <property type="match status" value="1"/>
</dbReference>
<reference evidence="2" key="2">
    <citation type="submission" date="2021-05" db="EMBL/GenBank/DDBJ databases">
        <title>Protein family content uncovers lineage relationships and bacterial pathway maintenance mechanisms in DPANN archaea.</title>
        <authorList>
            <person name="Castelle C.J."/>
            <person name="Meheust R."/>
            <person name="Jaffe A.L."/>
            <person name="Seitz K."/>
            <person name="Gong X."/>
            <person name="Baker B.J."/>
            <person name="Banfield J.F."/>
        </authorList>
    </citation>
    <scope>NUCLEOTIDE SEQUENCE</scope>
    <source>
        <strain evidence="2">RIFCSPHIGHO2_01_FULL_AR10_44_11</strain>
    </source>
</reference>
<sequence>MERLYVDSNVLISLLREEINGNFRSLFSEASAFFDYARKHKAVIVVSDLFFSEVQRRAYMKKEEILDYLKSVDIKTEQAEFIDQDFPDFRKFVAIGIHCSDAKHLAVALRLKCDAIVTFNRKDFERAIAFIKIREPGEFIEFI</sequence>
<name>A0A8T4KWQ6_9ARCH</name>
<accession>A0A8T4KWQ6</accession>
<dbReference type="InterPro" id="IPR029060">
    <property type="entry name" value="PIN-like_dom_sf"/>
</dbReference>
<organism evidence="2 3">
    <name type="scientific">Candidatus Iainarchaeum sp</name>
    <dbReference type="NCBI Taxonomy" id="3101447"/>
    <lineage>
        <taxon>Archaea</taxon>
        <taxon>Candidatus Iainarchaeota</taxon>
        <taxon>Candidatus Iainarchaeia</taxon>
        <taxon>Candidatus Iainarchaeales</taxon>
        <taxon>Candidatus Iainarchaeaceae</taxon>
        <taxon>Candidatus Iainarchaeum</taxon>
    </lineage>
</organism>
<evidence type="ECO:0000313" key="3">
    <source>
        <dbReference type="Proteomes" id="UP000677687"/>
    </source>
</evidence>
<dbReference type="AlphaFoldDB" id="A0A8T4KWQ6"/>
<evidence type="ECO:0000313" key="2">
    <source>
        <dbReference type="EMBL" id="MBS3057579.1"/>
    </source>
</evidence>
<feature type="domain" description="PIN" evidence="1">
    <location>
        <begin position="2"/>
        <end position="125"/>
    </location>
</feature>
<dbReference type="Proteomes" id="UP000677687">
    <property type="component" value="Unassembled WGS sequence"/>
</dbReference>
<dbReference type="SUPFAM" id="SSF88723">
    <property type="entry name" value="PIN domain-like"/>
    <property type="match status" value="1"/>
</dbReference>
<protein>
    <submittedName>
        <fullName evidence="2">Type II toxin-antitoxin system VapC family toxin</fullName>
    </submittedName>
</protein>
<dbReference type="SMART" id="SM00670">
    <property type="entry name" value="PINc"/>
    <property type="match status" value="1"/>
</dbReference>